<dbReference type="Gene3D" id="3.90.79.10">
    <property type="entry name" value="Nucleoside Triphosphate Pyrophosphohydrolase"/>
    <property type="match status" value="1"/>
</dbReference>
<proteinExistence type="predicted"/>
<dbReference type="GO" id="GO:0016787">
    <property type="term" value="F:hydrolase activity"/>
    <property type="evidence" value="ECO:0007669"/>
    <property type="project" value="UniProtKB-KW"/>
</dbReference>
<dbReference type="PANTHER" id="PTHR43046">
    <property type="entry name" value="GDP-MANNOSE MANNOSYL HYDROLASE"/>
    <property type="match status" value="1"/>
</dbReference>
<evidence type="ECO:0000313" key="6">
    <source>
        <dbReference type="Proteomes" id="UP000218944"/>
    </source>
</evidence>
<dbReference type="PANTHER" id="PTHR43046:SF14">
    <property type="entry name" value="MUTT_NUDIX FAMILY PROTEIN"/>
    <property type="match status" value="1"/>
</dbReference>
<keyword evidence="2" id="KW-0378">Hydrolase</keyword>
<dbReference type="Proteomes" id="UP000218944">
    <property type="component" value="Unassembled WGS sequence"/>
</dbReference>
<comment type="caution">
    <text evidence="5">The sequence shown here is derived from an EMBL/GenBank/DDBJ whole genome shotgun (WGS) entry which is preliminary data.</text>
</comment>
<dbReference type="Pfam" id="PF00293">
    <property type="entry name" value="NUDIX"/>
    <property type="match status" value="1"/>
</dbReference>
<dbReference type="InterPro" id="IPR000086">
    <property type="entry name" value="NUDIX_hydrolase_dom"/>
</dbReference>
<feature type="domain" description="Nudix hydrolase" evidence="4">
    <location>
        <begin position="91"/>
        <end position="236"/>
    </location>
</feature>
<gene>
    <name evidence="5" type="ORF">CK936_11835</name>
</gene>
<evidence type="ECO:0000256" key="3">
    <source>
        <dbReference type="SAM" id="MobiDB-lite"/>
    </source>
</evidence>
<evidence type="ECO:0000256" key="2">
    <source>
        <dbReference type="ARBA" id="ARBA00022801"/>
    </source>
</evidence>
<keyword evidence="6" id="KW-1185">Reference proteome</keyword>
<feature type="region of interest" description="Disordered" evidence="3">
    <location>
        <begin position="54"/>
        <end position="79"/>
    </location>
</feature>
<dbReference type="EMBL" id="NSJV01000223">
    <property type="protein sequence ID" value="PAU48731.1"/>
    <property type="molecule type" value="Genomic_DNA"/>
</dbReference>
<evidence type="ECO:0000256" key="1">
    <source>
        <dbReference type="ARBA" id="ARBA00001946"/>
    </source>
</evidence>
<evidence type="ECO:0000313" key="5">
    <source>
        <dbReference type="EMBL" id="PAU48731.1"/>
    </source>
</evidence>
<reference evidence="5 6" key="1">
    <citation type="submission" date="2017-08" db="EMBL/GenBank/DDBJ databases">
        <title>Genome sequence of Streptomyces albireticuli NRRL B-1670.</title>
        <authorList>
            <person name="Graham D.E."/>
            <person name="Mahan K.M."/>
            <person name="Klingeman D.M."/>
            <person name="Hettich R.L."/>
            <person name="Parry R.J."/>
            <person name="Spain J.C."/>
        </authorList>
    </citation>
    <scope>NUCLEOTIDE SEQUENCE [LARGE SCALE GENOMIC DNA]</scope>
    <source>
        <strain evidence="5 6">NRRL B-1670</strain>
    </source>
</reference>
<organism evidence="5 6">
    <name type="scientific">Streptomyces albireticuli</name>
    <dbReference type="NCBI Taxonomy" id="1940"/>
    <lineage>
        <taxon>Bacteria</taxon>
        <taxon>Bacillati</taxon>
        <taxon>Actinomycetota</taxon>
        <taxon>Actinomycetes</taxon>
        <taxon>Kitasatosporales</taxon>
        <taxon>Streptomycetaceae</taxon>
        <taxon>Streptomyces</taxon>
    </lineage>
</organism>
<evidence type="ECO:0000259" key="4">
    <source>
        <dbReference type="PROSITE" id="PS51462"/>
    </source>
</evidence>
<sequence>MPRLSGHRGPGVAVAGRVPVHSPVEGTRCCRCESGGGAATPRAECGCRRPAGPARPHLDRRGRAGHHPAHLTSHQREHLREKPMTINLAAPPPCRIGGLAWIPRLPGEDREDAVLMVRANYGLKKGFYQLPGGHADHLEPDWEAMLRHVKRETGIVPGVVRLLGKDWVPANSETGSAMGQNLVYLCRPVPATAEIQLPAAEPGMEPELDDYLWMTLDDLAEHTQPYQARRVRAMWEAWQHEAFANLRFGRPVPVERTA</sequence>
<protein>
    <recommendedName>
        <fullName evidence="4">Nudix hydrolase domain-containing protein</fullName>
    </recommendedName>
</protein>
<comment type="cofactor">
    <cofactor evidence="1">
        <name>Mg(2+)</name>
        <dbReference type="ChEBI" id="CHEBI:18420"/>
    </cofactor>
</comment>
<dbReference type="InterPro" id="IPR015797">
    <property type="entry name" value="NUDIX_hydrolase-like_dom_sf"/>
</dbReference>
<dbReference type="PROSITE" id="PS51462">
    <property type="entry name" value="NUDIX"/>
    <property type="match status" value="1"/>
</dbReference>
<accession>A0A2A2DB70</accession>
<name>A0A2A2DB70_9ACTN</name>
<dbReference type="SUPFAM" id="SSF55811">
    <property type="entry name" value="Nudix"/>
    <property type="match status" value="1"/>
</dbReference>
<dbReference type="AlphaFoldDB" id="A0A2A2DB70"/>